<evidence type="ECO:0000256" key="1">
    <source>
        <dbReference type="ARBA" id="ARBA00006484"/>
    </source>
</evidence>
<dbReference type="PRINTS" id="PR00081">
    <property type="entry name" value="GDHRDH"/>
</dbReference>
<dbReference type="STRING" id="1300341.I595_299"/>
<keyword evidence="2" id="KW-0560">Oxidoreductase</keyword>
<dbReference type="PANTHER" id="PTHR43477:SF1">
    <property type="entry name" value="DIHYDROANTICAPSIN 7-DEHYDROGENASE"/>
    <property type="match status" value="1"/>
</dbReference>
<gene>
    <name evidence="3" type="ORF">I595_299</name>
</gene>
<sequence>MVIHRDRRSDLEQIESNFRSIALNGNTLVSFNMDATNPSKTEALLPKMIASLNGGKIHALVHSIAKGNLKPMLAGNEADAVLKPDDFAITINAMATSLYHWVQLLHQNKLFAADTRIIAYTSEGNQKAWPNYGAVSAAKAALEAIMRNIALEFASVGITANCIQAGVTETKSFAMIPGHQQLKSAALQRNPNQRLTEPQDVANATYLLTRPEAKWITGTVIKVDGGESLR</sequence>
<evidence type="ECO:0000256" key="2">
    <source>
        <dbReference type="ARBA" id="ARBA00023002"/>
    </source>
</evidence>
<dbReference type="Gene3D" id="3.40.50.720">
    <property type="entry name" value="NAD(P)-binding Rossmann-like Domain"/>
    <property type="match status" value="2"/>
</dbReference>
<evidence type="ECO:0000313" key="3">
    <source>
        <dbReference type="EMBL" id="KPM33396.1"/>
    </source>
</evidence>
<dbReference type="SUPFAM" id="SSF51735">
    <property type="entry name" value="NAD(P)-binding Rossmann-fold domains"/>
    <property type="match status" value="1"/>
</dbReference>
<proteinExistence type="inferred from homology"/>
<dbReference type="InterPro" id="IPR051122">
    <property type="entry name" value="SDR_DHRS6-like"/>
</dbReference>
<dbReference type="PATRIC" id="fig|1300341.3.peg.298"/>
<accession>A0A0N8H4H6</accession>
<dbReference type="Pfam" id="PF13561">
    <property type="entry name" value="adh_short_C2"/>
    <property type="match status" value="1"/>
</dbReference>
<name>A0A0N8H4H6_9FLAO</name>
<evidence type="ECO:0000313" key="4">
    <source>
        <dbReference type="Proteomes" id="UP000050280"/>
    </source>
</evidence>
<dbReference type="EMBL" id="LDJX01000001">
    <property type="protein sequence ID" value="KPM33396.1"/>
    <property type="molecule type" value="Genomic_DNA"/>
</dbReference>
<organism evidence="3 4">
    <name type="scientific">Croceitalea dokdonensis DOKDO 023</name>
    <dbReference type="NCBI Taxonomy" id="1300341"/>
    <lineage>
        <taxon>Bacteria</taxon>
        <taxon>Pseudomonadati</taxon>
        <taxon>Bacteroidota</taxon>
        <taxon>Flavobacteriia</taxon>
        <taxon>Flavobacteriales</taxon>
        <taxon>Flavobacteriaceae</taxon>
        <taxon>Croceitalea</taxon>
    </lineage>
</organism>
<dbReference type="PANTHER" id="PTHR43477">
    <property type="entry name" value="DIHYDROANTICAPSIN 7-DEHYDROGENASE"/>
    <property type="match status" value="1"/>
</dbReference>
<dbReference type="InterPro" id="IPR002347">
    <property type="entry name" value="SDR_fam"/>
</dbReference>
<comment type="similarity">
    <text evidence="1">Belongs to the short-chain dehydrogenases/reductases (SDR) family.</text>
</comment>
<keyword evidence="4" id="KW-1185">Reference proteome</keyword>
<comment type="caution">
    <text evidence="3">The sequence shown here is derived from an EMBL/GenBank/DDBJ whole genome shotgun (WGS) entry which is preliminary data.</text>
</comment>
<dbReference type="GO" id="GO:0016491">
    <property type="term" value="F:oxidoreductase activity"/>
    <property type="evidence" value="ECO:0007669"/>
    <property type="project" value="UniProtKB-KW"/>
</dbReference>
<reference evidence="3 4" key="1">
    <citation type="submission" date="2015-09" db="EMBL/GenBank/DDBJ databases">
        <title>Genome sequence of the marine flavobacterium Croceitalea dokdonensis DOKDO 023 that contains proton- and sodium-pumping rhodopsins.</title>
        <authorList>
            <person name="Kwon S.-K."/>
            <person name="Lee H.K."/>
            <person name="Kwak M.-J."/>
            <person name="Kim J.F."/>
        </authorList>
    </citation>
    <scope>NUCLEOTIDE SEQUENCE [LARGE SCALE GENOMIC DNA]</scope>
    <source>
        <strain evidence="3 4">DOKDO 023</strain>
    </source>
</reference>
<dbReference type="InterPro" id="IPR036291">
    <property type="entry name" value="NAD(P)-bd_dom_sf"/>
</dbReference>
<protein>
    <submittedName>
        <fullName evidence="3">Short-chain dehydrogenase/reductase SDR</fullName>
    </submittedName>
</protein>
<dbReference type="AlphaFoldDB" id="A0A0N8H4H6"/>
<dbReference type="Proteomes" id="UP000050280">
    <property type="component" value="Unassembled WGS sequence"/>
</dbReference>